<keyword evidence="5" id="KW-0862">Zinc</keyword>
<dbReference type="GO" id="GO:0061630">
    <property type="term" value="F:ubiquitin protein ligase activity"/>
    <property type="evidence" value="ECO:0000318"/>
    <property type="project" value="GO_Central"/>
</dbReference>
<dbReference type="EC" id="2.3.2.27" evidence="2"/>
<proteinExistence type="predicted"/>
<name>A0A061EC58_THECC</name>
<sequence>MASPTYQCSDLRHVVFHRLEPESPSPTPNSIQDVEVTITLQLDLKRHYCLTNQFIDLDEGPLFFQETLRFDLRVLSNPYRASLILGPVLRRHYITHNTPSYDAIIDDIIRHGRRIGNWKSNKGRPVLPLLVEISGTLVQHVNYEEDEGLIGRALEESASELETSNYNMVPAKESSVKKMLKRVSVEDGDCDGENIKKRRVIADECVICLEELKVGSDASQMPCSHTFHGDCIEKWLKQSHYCPICRFEMPI</sequence>
<evidence type="ECO:0000256" key="6">
    <source>
        <dbReference type="PROSITE-ProRule" id="PRU00175"/>
    </source>
</evidence>
<feature type="domain" description="RING-type" evidence="7">
    <location>
        <begin position="205"/>
        <end position="246"/>
    </location>
</feature>
<evidence type="ECO:0000256" key="5">
    <source>
        <dbReference type="ARBA" id="ARBA00022833"/>
    </source>
</evidence>
<dbReference type="PANTHER" id="PTHR15710:SF59">
    <property type="entry name" value="E3 UBIQUITIN-PROTEIN LIGASE SDIR1-LIKE"/>
    <property type="match status" value="1"/>
</dbReference>
<dbReference type="Gramene" id="EOY01992">
    <property type="protein sequence ID" value="EOY01992"/>
    <property type="gene ID" value="TCM_011762"/>
</dbReference>
<dbReference type="Gene3D" id="3.30.40.10">
    <property type="entry name" value="Zinc/RING finger domain, C3HC4 (zinc finger)"/>
    <property type="match status" value="1"/>
</dbReference>
<dbReference type="CDD" id="cd16454">
    <property type="entry name" value="RING-H2_PA-TM-RING"/>
    <property type="match status" value="1"/>
</dbReference>
<evidence type="ECO:0000256" key="4">
    <source>
        <dbReference type="ARBA" id="ARBA00022771"/>
    </source>
</evidence>
<dbReference type="SMART" id="SM00184">
    <property type="entry name" value="RING"/>
    <property type="match status" value="1"/>
</dbReference>
<dbReference type="EMBL" id="CM001880">
    <property type="protein sequence ID" value="EOY01992.1"/>
    <property type="molecule type" value="Genomic_DNA"/>
</dbReference>
<dbReference type="PROSITE" id="PS50089">
    <property type="entry name" value="ZF_RING_2"/>
    <property type="match status" value="1"/>
</dbReference>
<dbReference type="OMA" id="IHHERAH"/>
<gene>
    <name evidence="8" type="ORF">TCM_011762</name>
</gene>
<dbReference type="InterPro" id="IPR013083">
    <property type="entry name" value="Znf_RING/FYVE/PHD"/>
</dbReference>
<comment type="catalytic activity">
    <reaction evidence="1">
        <text>S-ubiquitinyl-[E2 ubiquitin-conjugating enzyme]-L-cysteine + [acceptor protein]-L-lysine = [E2 ubiquitin-conjugating enzyme]-L-cysteine + N(6)-ubiquitinyl-[acceptor protein]-L-lysine.</text>
        <dbReference type="EC" id="2.3.2.27"/>
    </reaction>
</comment>
<dbReference type="SUPFAM" id="SSF57850">
    <property type="entry name" value="RING/U-box"/>
    <property type="match status" value="1"/>
</dbReference>
<accession>A0A061EC58</accession>
<dbReference type="HOGENOM" id="CLU_074245_0_0_1"/>
<evidence type="ECO:0000313" key="9">
    <source>
        <dbReference type="Proteomes" id="UP000026915"/>
    </source>
</evidence>
<evidence type="ECO:0000259" key="7">
    <source>
        <dbReference type="PROSITE" id="PS50089"/>
    </source>
</evidence>
<dbReference type="InterPro" id="IPR001841">
    <property type="entry name" value="Znf_RING"/>
</dbReference>
<dbReference type="GO" id="GO:0005737">
    <property type="term" value="C:cytoplasm"/>
    <property type="evidence" value="ECO:0000318"/>
    <property type="project" value="GO_Central"/>
</dbReference>
<dbReference type="PANTHER" id="PTHR15710">
    <property type="entry name" value="E3 UBIQUITIN-PROTEIN LIGASE PRAJA"/>
    <property type="match status" value="1"/>
</dbReference>
<dbReference type="Proteomes" id="UP000026915">
    <property type="component" value="Chromosome 2"/>
</dbReference>
<keyword evidence="3" id="KW-0479">Metal-binding</keyword>
<evidence type="ECO:0000256" key="2">
    <source>
        <dbReference type="ARBA" id="ARBA00012483"/>
    </source>
</evidence>
<evidence type="ECO:0000313" key="8">
    <source>
        <dbReference type="EMBL" id="EOY01992.1"/>
    </source>
</evidence>
<keyword evidence="9" id="KW-1185">Reference proteome</keyword>
<dbReference type="Pfam" id="PF13639">
    <property type="entry name" value="zf-RING_2"/>
    <property type="match status" value="1"/>
</dbReference>
<keyword evidence="4 6" id="KW-0863">Zinc-finger</keyword>
<protein>
    <recommendedName>
        <fullName evidence="2">RING-type E3 ubiquitin transferase</fullName>
        <ecNumber evidence="2">2.3.2.27</ecNumber>
    </recommendedName>
</protein>
<dbReference type="GO" id="GO:0016567">
    <property type="term" value="P:protein ubiquitination"/>
    <property type="evidence" value="ECO:0000318"/>
    <property type="project" value="GO_Central"/>
</dbReference>
<dbReference type="GO" id="GO:0008270">
    <property type="term" value="F:zinc ion binding"/>
    <property type="evidence" value="ECO:0007669"/>
    <property type="project" value="UniProtKB-KW"/>
</dbReference>
<reference evidence="8 9" key="1">
    <citation type="journal article" date="2013" name="Genome Biol.">
        <title>The genome sequence of the most widely cultivated cacao type and its use to identify candidate genes regulating pod color.</title>
        <authorList>
            <person name="Motamayor J.C."/>
            <person name="Mockaitis K."/>
            <person name="Schmutz J."/>
            <person name="Haiminen N."/>
            <person name="Iii D.L."/>
            <person name="Cornejo O."/>
            <person name="Findley S.D."/>
            <person name="Zheng P."/>
            <person name="Utro F."/>
            <person name="Royaert S."/>
            <person name="Saski C."/>
            <person name="Jenkins J."/>
            <person name="Podicheti R."/>
            <person name="Zhao M."/>
            <person name="Scheffler B.E."/>
            <person name="Stack J.C."/>
            <person name="Feltus F.A."/>
            <person name="Mustiga G.M."/>
            <person name="Amores F."/>
            <person name="Phillips W."/>
            <person name="Marelli J.P."/>
            <person name="May G.D."/>
            <person name="Shapiro H."/>
            <person name="Ma J."/>
            <person name="Bustamante C.D."/>
            <person name="Schnell R.J."/>
            <person name="Main D."/>
            <person name="Gilbert D."/>
            <person name="Parida L."/>
            <person name="Kuhn D.N."/>
        </authorList>
    </citation>
    <scope>NUCLEOTIDE SEQUENCE [LARGE SCALE GENOMIC DNA]</scope>
    <source>
        <strain evidence="9">cv. Matina 1-6</strain>
    </source>
</reference>
<dbReference type="eggNOG" id="KOG0800">
    <property type="taxonomic scope" value="Eukaryota"/>
</dbReference>
<dbReference type="AlphaFoldDB" id="A0A061EC58"/>
<evidence type="ECO:0000256" key="3">
    <source>
        <dbReference type="ARBA" id="ARBA00022723"/>
    </source>
</evidence>
<organism evidence="8 9">
    <name type="scientific">Theobroma cacao</name>
    <name type="common">Cacao</name>
    <name type="synonym">Cocoa</name>
    <dbReference type="NCBI Taxonomy" id="3641"/>
    <lineage>
        <taxon>Eukaryota</taxon>
        <taxon>Viridiplantae</taxon>
        <taxon>Streptophyta</taxon>
        <taxon>Embryophyta</taxon>
        <taxon>Tracheophyta</taxon>
        <taxon>Spermatophyta</taxon>
        <taxon>Magnoliopsida</taxon>
        <taxon>eudicotyledons</taxon>
        <taxon>Gunneridae</taxon>
        <taxon>Pentapetalae</taxon>
        <taxon>rosids</taxon>
        <taxon>malvids</taxon>
        <taxon>Malvales</taxon>
        <taxon>Malvaceae</taxon>
        <taxon>Byttnerioideae</taxon>
        <taxon>Theobroma</taxon>
    </lineage>
</organism>
<evidence type="ECO:0000256" key="1">
    <source>
        <dbReference type="ARBA" id="ARBA00000900"/>
    </source>
</evidence>
<dbReference type="InParanoid" id="A0A061EC58"/>